<dbReference type="InterPro" id="IPR044925">
    <property type="entry name" value="His-Me_finger_sf"/>
</dbReference>
<name>A0A1V4SZP9_9GAMM</name>
<proteinExistence type="predicted"/>
<dbReference type="Gene3D" id="3.90.75.20">
    <property type="match status" value="1"/>
</dbReference>
<evidence type="ECO:0000313" key="4">
    <source>
        <dbReference type="Proteomes" id="UP000191418"/>
    </source>
</evidence>
<organism evidence="3 4">
    <name type="scientific">Oceanospirillum multiglobuliferum</name>
    <dbReference type="NCBI Taxonomy" id="64969"/>
    <lineage>
        <taxon>Bacteria</taxon>
        <taxon>Pseudomonadati</taxon>
        <taxon>Pseudomonadota</taxon>
        <taxon>Gammaproteobacteria</taxon>
        <taxon>Oceanospirillales</taxon>
        <taxon>Oceanospirillaceae</taxon>
        <taxon>Oceanospirillum</taxon>
    </lineage>
</organism>
<reference evidence="3 4" key="1">
    <citation type="submission" date="2017-01" db="EMBL/GenBank/DDBJ databases">
        <title>Genome Sequencing of a Marine Spirillum, Oceanospirillum multiglobuliferum ATCC 33336, from Japan.</title>
        <authorList>
            <person name="Carney J.G."/>
            <person name="Trachtenberg A.M."/>
            <person name="Rheaume B.A."/>
            <person name="Linnane J.D."/>
            <person name="Pitts N.L."/>
            <person name="Mykles D.L."/>
            <person name="Maclea K.S."/>
        </authorList>
    </citation>
    <scope>NUCLEOTIDE SEQUENCE [LARGE SCALE GENOMIC DNA]</scope>
    <source>
        <strain evidence="3 4">ATCC 33336</strain>
    </source>
</reference>
<evidence type="ECO:0000313" key="3">
    <source>
        <dbReference type="EMBL" id="OPX53821.1"/>
    </source>
</evidence>
<evidence type="ECO:0000256" key="1">
    <source>
        <dbReference type="SAM" id="MobiDB-lite"/>
    </source>
</evidence>
<feature type="domain" description="HNH nuclease" evidence="2">
    <location>
        <begin position="59"/>
        <end position="109"/>
    </location>
</feature>
<dbReference type="SUPFAM" id="SSF54060">
    <property type="entry name" value="His-Me finger endonucleases"/>
    <property type="match status" value="1"/>
</dbReference>
<dbReference type="SMART" id="SM00507">
    <property type="entry name" value="HNHc"/>
    <property type="match status" value="1"/>
</dbReference>
<feature type="compositionally biased region" description="Polar residues" evidence="1">
    <location>
        <begin position="92"/>
        <end position="101"/>
    </location>
</feature>
<dbReference type="InterPro" id="IPR003615">
    <property type="entry name" value="HNH_nuc"/>
</dbReference>
<dbReference type="Proteomes" id="UP000191418">
    <property type="component" value="Unassembled WGS sequence"/>
</dbReference>
<sequence>MIKLNTITGFEDYSDIYWVTKKGEILSERKGMQPINKRITKPTKKSKNRYYEVCLMTKSKKKKYTKIHRLVAKAYIPNPLDKPQVNHKDENGLNNDVDNLEWTTPKENSRYTNAKEVYCYNMNGLVKVYS</sequence>
<protein>
    <recommendedName>
        <fullName evidence="2">HNH nuclease domain-containing protein</fullName>
    </recommendedName>
</protein>
<gene>
    <name evidence="3" type="ORF">BTE48_17480</name>
</gene>
<feature type="region of interest" description="Disordered" evidence="1">
    <location>
        <begin position="81"/>
        <end position="101"/>
    </location>
</feature>
<comment type="caution">
    <text evidence="3">The sequence shown here is derived from an EMBL/GenBank/DDBJ whole genome shotgun (WGS) entry which is preliminary data.</text>
</comment>
<feature type="non-terminal residue" evidence="3">
    <location>
        <position position="130"/>
    </location>
</feature>
<evidence type="ECO:0000259" key="2">
    <source>
        <dbReference type="SMART" id="SM00507"/>
    </source>
</evidence>
<accession>A0A1V4SZP9</accession>
<keyword evidence="4" id="KW-1185">Reference proteome</keyword>
<dbReference type="Pfam" id="PF13392">
    <property type="entry name" value="HNH_3"/>
    <property type="match status" value="1"/>
</dbReference>
<dbReference type="EMBL" id="MTSM01000389">
    <property type="protein sequence ID" value="OPX53821.1"/>
    <property type="molecule type" value="Genomic_DNA"/>
</dbReference>
<dbReference type="AlphaFoldDB" id="A0A1V4SZP9"/>